<name>A0A6C0HZW0_9ZZZZ</name>
<protein>
    <submittedName>
        <fullName evidence="2">Uncharacterized protein</fullName>
    </submittedName>
</protein>
<keyword evidence="1" id="KW-0175">Coiled coil</keyword>
<accession>A0A6C0HZW0</accession>
<evidence type="ECO:0000313" key="2">
    <source>
        <dbReference type="EMBL" id="QHT85696.1"/>
    </source>
</evidence>
<dbReference type="EMBL" id="MN740044">
    <property type="protein sequence ID" value="QHT85696.1"/>
    <property type="molecule type" value="Genomic_DNA"/>
</dbReference>
<reference evidence="2" key="1">
    <citation type="journal article" date="2020" name="Nature">
        <title>Giant virus diversity and host interactions through global metagenomics.</title>
        <authorList>
            <person name="Schulz F."/>
            <person name="Roux S."/>
            <person name="Paez-Espino D."/>
            <person name="Jungbluth S."/>
            <person name="Walsh D.A."/>
            <person name="Denef V.J."/>
            <person name="McMahon K.D."/>
            <person name="Konstantinidis K.T."/>
            <person name="Eloe-Fadrosh E.A."/>
            <person name="Kyrpides N.C."/>
            <person name="Woyke T."/>
        </authorList>
    </citation>
    <scope>NUCLEOTIDE SEQUENCE</scope>
    <source>
        <strain evidence="2">GVMAG-M-3300023184-182</strain>
    </source>
</reference>
<dbReference type="AlphaFoldDB" id="A0A6C0HZW0"/>
<proteinExistence type="predicted"/>
<evidence type="ECO:0000256" key="1">
    <source>
        <dbReference type="SAM" id="Coils"/>
    </source>
</evidence>
<organism evidence="2">
    <name type="scientific">viral metagenome</name>
    <dbReference type="NCBI Taxonomy" id="1070528"/>
    <lineage>
        <taxon>unclassified sequences</taxon>
        <taxon>metagenomes</taxon>
        <taxon>organismal metagenomes</taxon>
    </lineage>
</organism>
<feature type="coiled-coil region" evidence="1">
    <location>
        <begin position="213"/>
        <end position="240"/>
    </location>
</feature>
<sequence>MISKKKEFYDELMKYSNTDTTNNMEDDIKKQWKILIKKKGEENCICKHLIKHYAYVYNIKTGHILTIGTGCCKKYGLNETVNNILLIDFFDTEQGSLVLQNHFYDINLDIDFVKFLDNYICEKDFCNEENLEFNSRKLEVFKENLEELIYVYNFYFGEKYLRKINYIYEKFLDNSKNIIENVPTESVSYVDEIIHENLSIEKNCNMDSTLRKLRNITKGLREVRKDMDELNEKIREHRKKIELFII</sequence>